<keyword evidence="3" id="KW-0949">S-adenosyl-L-methionine</keyword>
<gene>
    <name evidence="5" type="primary">hemN</name>
    <name evidence="5" type="ORF">ANBU17_03190</name>
</gene>
<keyword evidence="3" id="KW-0411">Iron-sulfur</keyword>
<dbReference type="GO" id="GO:0046872">
    <property type="term" value="F:metal ion binding"/>
    <property type="evidence" value="ECO:0007669"/>
    <property type="project" value="UniProtKB-UniRule"/>
</dbReference>
<comment type="subcellular location">
    <subcellularLocation>
        <location evidence="3">Cytoplasm</location>
    </subcellularLocation>
</comment>
<dbReference type="GO" id="GO:0004109">
    <property type="term" value="F:coproporphyrinogen oxidase activity"/>
    <property type="evidence" value="ECO:0007669"/>
    <property type="project" value="InterPro"/>
</dbReference>
<dbReference type="SMART" id="SM00729">
    <property type="entry name" value="Elp3"/>
    <property type="match status" value="1"/>
</dbReference>
<keyword evidence="3" id="KW-0408">Iron</keyword>
<dbReference type="PANTHER" id="PTHR13932">
    <property type="entry name" value="COPROPORPHYRINIGEN III OXIDASE"/>
    <property type="match status" value="1"/>
</dbReference>
<dbReference type="InterPro" id="IPR006638">
    <property type="entry name" value="Elp3/MiaA/NifB-like_rSAM"/>
</dbReference>
<dbReference type="GO" id="GO:0005737">
    <property type="term" value="C:cytoplasm"/>
    <property type="evidence" value="ECO:0007669"/>
    <property type="project" value="UniProtKB-SubCell"/>
</dbReference>
<dbReference type="EMBL" id="BLYI01000006">
    <property type="protein sequence ID" value="GFO83972.1"/>
    <property type="molecule type" value="Genomic_DNA"/>
</dbReference>
<evidence type="ECO:0000256" key="1">
    <source>
        <dbReference type="ARBA" id="ARBA00006100"/>
    </source>
</evidence>
<dbReference type="Gene3D" id="3.30.750.200">
    <property type="match status" value="1"/>
</dbReference>
<accession>A0A916Q446</accession>
<keyword evidence="3" id="KW-0963">Cytoplasm</keyword>
<sequence length="343" mass="39291">MAQLESEIRAWGESLPGRKISTVFIGGGTPSLLNAGQIRHLMQTVRDSFQVEKKAEITMEANPGTVSFDRLKGYLEAGVSRLSFGLQSMQEEELQYLGRIHSREDFLSGFEAARAAGFQNISVDLMSGIPKQTMESFEDTLRKTAKLGPEHISAYSLIIEDGTPFAEDENLEELLPSEEDDVRMYEMTEKILEEYGYHKYEISNYSKPGYECRHNLGYWSRIPYLGVGLNAASYLEEKRFQQTESMKEYLDQKNFLRYFEEARPLSWEEQVEEFMFLGLRRTAGVKETEFEECFGRSMESVYGPVIEKAEKGGWIKRNPDQIALTQQGILFSNQVLSEFLLSE</sequence>
<dbReference type="InterPro" id="IPR010723">
    <property type="entry name" value="HemN_C"/>
</dbReference>
<proteinExistence type="inferred from homology"/>
<dbReference type="NCBIfam" id="TIGR00539">
    <property type="entry name" value="hemN_rel"/>
    <property type="match status" value="1"/>
</dbReference>
<evidence type="ECO:0000256" key="2">
    <source>
        <dbReference type="ARBA" id="ARBA00017228"/>
    </source>
</evidence>
<dbReference type="PROSITE" id="PS51918">
    <property type="entry name" value="RADICAL_SAM"/>
    <property type="match status" value="1"/>
</dbReference>
<dbReference type="GO" id="GO:0006779">
    <property type="term" value="P:porphyrin-containing compound biosynthetic process"/>
    <property type="evidence" value="ECO:0007669"/>
    <property type="project" value="InterPro"/>
</dbReference>
<dbReference type="InterPro" id="IPR004559">
    <property type="entry name" value="HemW-like"/>
</dbReference>
<dbReference type="AlphaFoldDB" id="A0A916Q446"/>
<keyword evidence="3" id="KW-0479">Metal-binding</keyword>
<dbReference type="InterPro" id="IPR007197">
    <property type="entry name" value="rSAM"/>
</dbReference>
<evidence type="ECO:0000259" key="4">
    <source>
        <dbReference type="PROSITE" id="PS51918"/>
    </source>
</evidence>
<dbReference type="Proteomes" id="UP000613208">
    <property type="component" value="Unassembled WGS sequence"/>
</dbReference>
<keyword evidence="3" id="KW-0143">Chaperone</keyword>
<dbReference type="GO" id="GO:0051539">
    <property type="term" value="F:4 iron, 4 sulfur cluster binding"/>
    <property type="evidence" value="ECO:0007669"/>
    <property type="project" value="UniProtKB-UniRule"/>
</dbReference>
<keyword evidence="3" id="KW-0004">4Fe-4S</keyword>
<dbReference type="InterPro" id="IPR058240">
    <property type="entry name" value="rSAM_sf"/>
</dbReference>
<comment type="caution">
    <text evidence="5">The sequence shown here is derived from an EMBL/GenBank/DDBJ whole genome shotgun (WGS) entry which is preliminary data.</text>
</comment>
<comment type="function">
    <text evidence="3">Probably acts as a heme chaperone, transferring heme to an unknown acceptor. Binds one molecule of heme per monomer, possibly covalently. Binds 1 [4Fe-4S] cluster. The cluster is coordinated with 3 cysteines and an exchangeable S-adenosyl-L-methionine.</text>
</comment>
<dbReference type="InterPro" id="IPR034505">
    <property type="entry name" value="Coproporphyrinogen-III_oxidase"/>
</dbReference>
<keyword evidence="3" id="KW-0349">Heme</keyword>
<feature type="domain" description="Radical SAM core" evidence="4">
    <location>
        <begin position="1"/>
        <end position="198"/>
    </location>
</feature>
<dbReference type="SUPFAM" id="SSF102114">
    <property type="entry name" value="Radical SAM enzymes"/>
    <property type="match status" value="1"/>
</dbReference>
<dbReference type="CDD" id="cd01335">
    <property type="entry name" value="Radical_SAM"/>
    <property type="match status" value="1"/>
</dbReference>
<organism evidence="5 6">
    <name type="scientific">Anaerostipes butyraticus</name>
    <dbReference type="NCBI Taxonomy" id="645466"/>
    <lineage>
        <taxon>Bacteria</taxon>
        <taxon>Bacillati</taxon>
        <taxon>Bacillota</taxon>
        <taxon>Clostridia</taxon>
        <taxon>Lachnospirales</taxon>
        <taxon>Lachnospiraceae</taxon>
        <taxon>Anaerostipes</taxon>
    </lineage>
</organism>
<name>A0A916Q446_9FIRM</name>
<protein>
    <recommendedName>
        <fullName evidence="2 3">Heme chaperone HemW</fullName>
    </recommendedName>
</protein>
<evidence type="ECO:0000313" key="5">
    <source>
        <dbReference type="EMBL" id="GFO83972.1"/>
    </source>
</evidence>
<keyword evidence="6" id="KW-1185">Reference proteome</keyword>
<dbReference type="PANTHER" id="PTHR13932:SF5">
    <property type="entry name" value="RADICAL S-ADENOSYL METHIONINE DOMAIN-CONTAINING PROTEIN 1, MITOCHONDRIAL"/>
    <property type="match status" value="1"/>
</dbReference>
<evidence type="ECO:0000256" key="3">
    <source>
        <dbReference type="RuleBase" id="RU364116"/>
    </source>
</evidence>
<dbReference type="Pfam" id="PF06969">
    <property type="entry name" value="HemN_C"/>
    <property type="match status" value="1"/>
</dbReference>
<evidence type="ECO:0000313" key="6">
    <source>
        <dbReference type="Proteomes" id="UP000613208"/>
    </source>
</evidence>
<reference evidence="5" key="1">
    <citation type="submission" date="2020-06" db="EMBL/GenBank/DDBJ databases">
        <title>Characterization of fructooligosaccharide metabolism and fructooligosaccharide-degrading enzymes in human commensal butyrate producers.</title>
        <authorList>
            <person name="Tanno H."/>
            <person name="Fujii T."/>
            <person name="Hirano K."/>
            <person name="Maeno S."/>
            <person name="Tonozuka T."/>
            <person name="Sakamoto M."/>
            <person name="Ohkuma M."/>
            <person name="Tochio T."/>
            <person name="Endo A."/>
        </authorList>
    </citation>
    <scope>NUCLEOTIDE SEQUENCE</scope>
    <source>
        <strain evidence="5">JCM 17466</strain>
    </source>
</reference>
<comment type="similarity">
    <text evidence="1">Belongs to the anaerobic coproporphyrinogen-III oxidase family. HemW subfamily.</text>
</comment>
<dbReference type="Pfam" id="PF04055">
    <property type="entry name" value="Radical_SAM"/>
    <property type="match status" value="1"/>
</dbReference>